<comment type="caution">
    <text evidence="2">The sequence shown here is derived from an EMBL/GenBank/DDBJ whole genome shotgun (WGS) entry which is preliminary data.</text>
</comment>
<reference evidence="2 3" key="1">
    <citation type="submission" date="2023-09" db="EMBL/GenBank/DDBJ databases">
        <title>Multi-omics analysis of a traditional fermented food reveals byproduct-associated fungal strains for waste-to-food upcycling.</title>
        <authorList>
            <consortium name="Lawrence Berkeley National Laboratory"/>
            <person name="Rekdal V.M."/>
            <person name="Villalobos-Escobedo J.M."/>
            <person name="Rodriguez-Valeron N."/>
            <person name="Garcia M.O."/>
            <person name="Vasquez D.P."/>
            <person name="Damayanti I."/>
            <person name="Sorensen P.M."/>
            <person name="Baidoo E.E."/>
            <person name="De Carvalho A.C."/>
            <person name="Riley R."/>
            <person name="Lipzen A."/>
            <person name="He G."/>
            <person name="Yan M."/>
            <person name="Haridas S."/>
            <person name="Daum C."/>
            <person name="Yoshinaga Y."/>
            <person name="Ng V."/>
            <person name="Grigoriev I.V."/>
            <person name="Munk R."/>
            <person name="Nuraida L."/>
            <person name="Wijaya C.H."/>
            <person name="Morales P.-C."/>
            <person name="Keasling J.D."/>
        </authorList>
    </citation>
    <scope>NUCLEOTIDE SEQUENCE [LARGE SCALE GENOMIC DNA]</scope>
    <source>
        <strain evidence="2 3">FGSC 2613</strain>
    </source>
</reference>
<gene>
    <name evidence="2" type="ORF">QR685DRAFT_571227</name>
</gene>
<evidence type="ECO:0000313" key="2">
    <source>
        <dbReference type="EMBL" id="KAL0472676.1"/>
    </source>
</evidence>
<feature type="region of interest" description="Disordered" evidence="1">
    <location>
        <begin position="1"/>
        <end position="23"/>
    </location>
</feature>
<feature type="region of interest" description="Disordered" evidence="1">
    <location>
        <begin position="36"/>
        <end position="105"/>
    </location>
</feature>
<organism evidence="2 3">
    <name type="scientific">Neurospora intermedia</name>
    <dbReference type="NCBI Taxonomy" id="5142"/>
    <lineage>
        <taxon>Eukaryota</taxon>
        <taxon>Fungi</taxon>
        <taxon>Dikarya</taxon>
        <taxon>Ascomycota</taxon>
        <taxon>Pezizomycotina</taxon>
        <taxon>Sordariomycetes</taxon>
        <taxon>Sordariomycetidae</taxon>
        <taxon>Sordariales</taxon>
        <taxon>Sordariaceae</taxon>
        <taxon>Neurospora</taxon>
    </lineage>
</organism>
<keyword evidence="3" id="KW-1185">Reference proteome</keyword>
<accession>A0ABR3DJ19</accession>
<dbReference type="EMBL" id="JAVLET010000003">
    <property type="protein sequence ID" value="KAL0472676.1"/>
    <property type="molecule type" value="Genomic_DNA"/>
</dbReference>
<proteinExistence type="predicted"/>
<feature type="compositionally biased region" description="Basic and acidic residues" evidence="1">
    <location>
        <begin position="58"/>
        <end position="90"/>
    </location>
</feature>
<sequence>MPSGVASLVASKRADGHAHFHKDTKRCATYSLVRAEDNDPRGDGLKGVKVESSALVGRDTRDDTAKRRRGAKDSEQVFRREYEEEQSEHTNEDEEQRCDTENASGVLASGRDIKVRGSRGQTGLNDHAGPVMSTDHQKLELLSSGDKAMGITISPTEDPETTTLRVAVRFLSNSLNTAPIAMPISTPWTSIICQYLSQRLSSMTHNR</sequence>
<dbReference type="Proteomes" id="UP001451303">
    <property type="component" value="Unassembled WGS sequence"/>
</dbReference>
<feature type="compositionally biased region" description="Basic and acidic residues" evidence="1">
    <location>
        <begin position="36"/>
        <end position="49"/>
    </location>
</feature>
<name>A0ABR3DJ19_NEUIN</name>
<evidence type="ECO:0000256" key="1">
    <source>
        <dbReference type="SAM" id="MobiDB-lite"/>
    </source>
</evidence>
<evidence type="ECO:0000313" key="3">
    <source>
        <dbReference type="Proteomes" id="UP001451303"/>
    </source>
</evidence>
<protein>
    <submittedName>
        <fullName evidence="2">Uncharacterized protein</fullName>
    </submittedName>
</protein>